<sequence length="125" mass="13502">MVKPELGAKRQCQNCGTKFFDLNRDPIVCPKCATVFQAAPLSRAAAARTAPANDDDEVEVEVDPAVAETVSLDEVEAAEKVEVVAEDDIEVEDEPADDTFLEEDEEENDDVSGLIDGDIDSDEEG</sequence>
<organism evidence="2 3">
    <name type="scientific">Lichenifustis flavocetrariae</name>
    <dbReference type="NCBI Taxonomy" id="2949735"/>
    <lineage>
        <taxon>Bacteria</taxon>
        <taxon>Pseudomonadati</taxon>
        <taxon>Pseudomonadota</taxon>
        <taxon>Alphaproteobacteria</taxon>
        <taxon>Hyphomicrobiales</taxon>
        <taxon>Lichenihabitantaceae</taxon>
        <taxon>Lichenifustis</taxon>
    </lineage>
</organism>
<name>A0AA41Z371_9HYPH</name>
<protein>
    <submittedName>
        <fullName evidence="2">TIGR02300 family protein</fullName>
    </submittedName>
</protein>
<dbReference type="Pfam" id="PF09538">
    <property type="entry name" value="FYDLN_acid"/>
    <property type="match status" value="1"/>
</dbReference>
<reference evidence="2" key="1">
    <citation type="submission" date="2022-05" db="EMBL/GenBank/DDBJ databases">
        <authorList>
            <person name="Pankratov T."/>
        </authorList>
    </citation>
    <scope>NUCLEOTIDE SEQUENCE</scope>
    <source>
        <strain evidence="2">BP6-180914</strain>
    </source>
</reference>
<feature type="region of interest" description="Disordered" evidence="1">
    <location>
        <begin position="90"/>
        <end position="125"/>
    </location>
</feature>
<keyword evidence="3" id="KW-1185">Reference proteome</keyword>
<dbReference type="InterPro" id="IPR012644">
    <property type="entry name" value="CHP02300_FYDLN_acid"/>
</dbReference>
<evidence type="ECO:0000313" key="2">
    <source>
        <dbReference type="EMBL" id="MCW6509520.1"/>
    </source>
</evidence>
<proteinExistence type="predicted"/>
<dbReference type="NCBIfam" id="TIGR02300">
    <property type="entry name" value="FYDLN_acid"/>
    <property type="match status" value="1"/>
</dbReference>
<dbReference type="Proteomes" id="UP001165667">
    <property type="component" value="Unassembled WGS sequence"/>
</dbReference>
<comment type="caution">
    <text evidence="2">The sequence shown here is derived from an EMBL/GenBank/DDBJ whole genome shotgun (WGS) entry which is preliminary data.</text>
</comment>
<gene>
    <name evidence="2" type="ORF">M8523_15980</name>
</gene>
<dbReference type="RefSeq" id="WP_282585892.1">
    <property type="nucleotide sequence ID" value="NZ_JAMOIM010000010.1"/>
</dbReference>
<dbReference type="AlphaFoldDB" id="A0AA41Z371"/>
<evidence type="ECO:0000256" key="1">
    <source>
        <dbReference type="SAM" id="MobiDB-lite"/>
    </source>
</evidence>
<dbReference type="EMBL" id="JAMOIM010000010">
    <property type="protein sequence ID" value="MCW6509520.1"/>
    <property type="molecule type" value="Genomic_DNA"/>
</dbReference>
<accession>A0AA41Z371</accession>
<evidence type="ECO:0000313" key="3">
    <source>
        <dbReference type="Proteomes" id="UP001165667"/>
    </source>
</evidence>
<feature type="compositionally biased region" description="Acidic residues" evidence="1">
    <location>
        <begin position="90"/>
        <end position="110"/>
    </location>
</feature>